<evidence type="ECO:0000313" key="6">
    <source>
        <dbReference type="Proteomes" id="UP001499979"/>
    </source>
</evidence>
<gene>
    <name evidence="5" type="ORF">GCM10009606_12850</name>
</gene>
<reference evidence="5 6" key="1">
    <citation type="journal article" date="2019" name="Int. J. Syst. Evol. Microbiol.">
        <title>The Global Catalogue of Microorganisms (GCM) 10K type strain sequencing project: providing services to taxonomists for standard genome sequencing and annotation.</title>
        <authorList>
            <consortium name="The Broad Institute Genomics Platform"/>
            <consortium name="The Broad Institute Genome Sequencing Center for Infectious Disease"/>
            <person name="Wu L."/>
            <person name="Ma J."/>
        </authorList>
    </citation>
    <scope>NUCLEOTIDE SEQUENCE [LARGE SCALE GENOMIC DNA]</scope>
    <source>
        <strain evidence="5 6">JCM 11813</strain>
    </source>
</reference>
<evidence type="ECO:0000256" key="2">
    <source>
        <dbReference type="ARBA" id="ARBA00022603"/>
    </source>
</evidence>
<name>A0ABN1UAN2_9ACTN</name>
<dbReference type="GO" id="GO:0008168">
    <property type="term" value="F:methyltransferase activity"/>
    <property type="evidence" value="ECO:0007669"/>
    <property type="project" value="UniProtKB-KW"/>
</dbReference>
<sequence>MTLMTDPSRSFGGVADAYDRGRPTYPREAAVWLVGVQPTTVLELGAGTGKLTEVLVDLGHDVHATDPDEQMMERLREKLPDVRTSVATAEEIPAPDASYDVVVVAQAFHWFDHDRALPEIARVLKPGGRLALVWNERDERIPWVKRLGRIIGTQEQLRSDEPLVTSPLFGFVEDQEFRHWQVVDRVSIQDLVLSRSNVAVLDEEARAAKLAEVLAFYDEYGRGMDGMQLPLRASCFRAALVEREAAPEAAPAEPVTDDGADPDVLLIDFR</sequence>
<proteinExistence type="inferred from homology"/>
<protein>
    <submittedName>
        <fullName evidence="5">Class I SAM-dependent methyltransferase</fullName>
    </submittedName>
</protein>
<feature type="domain" description="Methyltransferase type 11" evidence="4">
    <location>
        <begin position="42"/>
        <end position="131"/>
    </location>
</feature>
<dbReference type="Proteomes" id="UP001499979">
    <property type="component" value="Unassembled WGS sequence"/>
</dbReference>
<dbReference type="PANTHER" id="PTHR44942">
    <property type="entry name" value="METHYLTRANSF_11 DOMAIN-CONTAINING PROTEIN"/>
    <property type="match status" value="1"/>
</dbReference>
<dbReference type="PANTHER" id="PTHR44942:SF4">
    <property type="entry name" value="METHYLTRANSFERASE TYPE 11 DOMAIN-CONTAINING PROTEIN"/>
    <property type="match status" value="1"/>
</dbReference>
<dbReference type="GO" id="GO:0032259">
    <property type="term" value="P:methylation"/>
    <property type="evidence" value="ECO:0007669"/>
    <property type="project" value="UniProtKB-KW"/>
</dbReference>
<dbReference type="Gene3D" id="3.40.50.150">
    <property type="entry name" value="Vaccinia Virus protein VP39"/>
    <property type="match status" value="1"/>
</dbReference>
<evidence type="ECO:0000256" key="1">
    <source>
        <dbReference type="ARBA" id="ARBA00008361"/>
    </source>
</evidence>
<keyword evidence="6" id="KW-1185">Reference proteome</keyword>
<dbReference type="CDD" id="cd02440">
    <property type="entry name" value="AdoMet_MTases"/>
    <property type="match status" value="1"/>
</dbReference>
<dbReference type="InterPro" id="IPR051052">
    <property type="entry name" value="Diverse_substrate_MTase"/>
</dbReference>
<comment type="caution">
    <text evidence="5">The sequence shown here is derived from an EMBL/GenBank/DDBJ whole genome shotgun (WGS) entry which is preliminary data.</text>
</comment>
<organism evidence="5 6">
    <name type="scientific">Nocardioides aquiterrae</name>
    <dbReference type="NCBI Taxonomy" id="203799"/>
    <lineage>
        <taxon>Bacteria</taxon>
        <taxon>Bacillati</taxon>
        <taxon>Actinomycetota</taxon>
        <taxon>Actinomycetes</taxon>
        <taxon>Propionibacteriales</taxon>
        <taxon>Nocardioidaceae</taxon>
        <taxon>Nocardioides</taxon>
    </lineage>
</organism>
<comment type="similarity">
    <text evidence="1">Belongs to the methyltransferase superfamily.</text>
</comment>
<dbReference type="Pfam" id="PF08241">
    <property type="entry name" value="Methyltransf_11"/>
    <property type="match status" value="1"/>
</dbReference>
<keyword evidence="3" id="KW-0808">Transferase</keyword>
<accession>A0ABN1UAN2</accession>
<dbReference type="InterPro" id="IPR029063">
    <property type="entry name" value="SAM-dependent_MTases_sf"/>
</dbReference>
<evidence type="ECO:0000259" key="4">
    <source>
        <dbReference type="Pfam" id="PF08241"/>
    </source>
</evidence>
<dbReference type="InterPro" id="IPR013216">
    <property type="entry name" value="Methyltransf_11"/>
</dbReference>
<dbReference type="EMBL" id="BAAAJE010000005">
    <property type="protein sequence ID" value="GAA1134121.1"/>
    <property type="molecule type" value="Genomic_DNA"/>
</dbReference>
<evidence type="ECO:0000256" key="3">
    <source>
        <dbReference type="ARBA" id="ARBA00022679"/>
    </source>
</evidence>
<dbReference type="SUPFAM" id="SSF53335">
    <property type="entry name" value="S-adenosyl-L-methionine-dependent methyltransferases"/>
    <property type="match status" value="1"/>
</dbReference>
<keyword evidence="2 5" id="KW-0489">Methyltransferase</keyword>
<evidence type="ECO:0000313" key="5">
    <source>
        <dbReference type="EMBL" id="GAA1134121.1"/>
    </source>
</evidence>